<evidence type="ECO:0000256" key="4">
    <source>
        <dbReference type="ARBA" id="ARBA00023040"/>
    </source>
</evidence>
<dbReference type="Pfam" id="PF00001">
    <property type="entry name" value="7tm_1"/>
    <property type="match status" value="1"/>
</dbReference>
<dbReference type="SUPFAM" id="SSF81321">
    <property type="entry name" value="Family A G protein-coupled receptor-like"/>
    <property type="match status" value="1"/>
</dbReference>
<dbReference type="InterPro" id="IPR000276">
    <property type="entry name" value="GPCR_Rhodpsn"/>
</dbReference>
<evidence type="ECO:0000256" key="2">
    <source>
        <dbReference type="ARBA" id="ARBA00022692"/>
    </source>
</evidence>
<sequence length="419" mass="46831">SGNGNDCVLVTRIFVVSLFSLYKEFTHYFCFPTVTMNDYHHCESFNNSEYYDCLASNLSNSSFYDYDPTDWCEVNDLQEHIIKMFQTSAFCLIFLLGVLGNSLVITTFALYRRLRLRSMTDVFLFHLALADLLLLLTLPLQAIATHKGWIFPVGLCKAMRACYAINTYSGLLLLACISIDRYMFVARAKEMLRLRSQILTAGKVAAVVVWIVAFLLSLPEILLSGVSESGKKAYCGMKTSGDVKMATNGAIIAVGCLSLFIMVLSYTSIGVILWEGHVHRRGKQWHRQRTLKLMVALVLVFLVFQLPYTVVLSRKIAGQYCGLMMEYITCTLAYTRCCLNPILYAMVGIRFRKDVIQLLHNSSCPCGLHLRLHSIHSTSISASSPALTVLSVCSPTSPNCSYSSSNGLTSLKFQFPASK</sequence>
<comment type="similarity">
    <text evidence="8">Belongs to the G-protein coupled receptor 1 family.</text>
</comment>
<keyword evidence="12" id="KW-1185">Reference proteome</keyword>
<evidence type="ECO:0000256" key="1">
    <source>
        <dbReference type="ARBA" id="ARBA00004370"/>
    </source>
</evidence>
<evidence type="ECO:0000256" key="3">
    <source>
        <dbReference type="ARBA" id="ARBA00022989"/>
    </source>
</evidence>
<comment type="caution">
    <text evidence="11">The sequence shown here is derived from an EMBL/GenBank/DDBJ whole genome shotgun (WGS) entry which is preliminary data.</text>
</comment>
<evidence type="ECO:0000259" key="10">
    <source>
        <dbReference type="PROSITE" id="PS50262"/>
    </source>
</evidence>
<evidence type="ECO:0000256" key="7">
    <source>
        <dbReference type="ARBA" id="ARBA00023224"/>
    </source>
</evidence>
<feature type="transmembrane region" description="Helical" evidence="9">
    <location>
        <begin position="204"/>
        <end position="226"/>
    </location>
</feature>
<reference evidence="11 12" key="1">
    <citation type="submission" date="2021-06" db="EMBL/GenBank/DDBJ databases">
        <authorList>
            <person name="Palmer J.M."/>
        </authorList>
    </citation>
    <scope>NUCLEOTIDE SEQUENCE [LARGE SCALE GENOMIC DNA]</scope>
    <source>
        <strain evidence="11 12">XC_2019</strain>
        <tissue evidence="11">Muscle</tissue>
    </source>
</reference>
<evidence type="ECO:0000313" key="11">
    <source>
        <dbReference type="EMBL" id="MEQ2197258.1"/>
    </source>
</evidence>
<dbReference type="InterPro" id="IPR050119">
    <property type="entry name" value="CCR1-9-like"/>
</dbReference>
<feature type="transmembrane region" description="Helical" evidence="9">
    <location>
        <begin position="123"/>
        <end position="143"/>
    </location>
</feature>
<name>A0ABV0QNZ6_9TELE</name>
<keyword evidence="6 8" id="KW-0675">Receptor</keyword>
<evidence type="ECO:0000256" key="8">
    <source>
        <dbReference type="RuleBase" id="RU000688"/>
    </source>
</evidence>
<keyword evidence="2 8" id="KW-0812">Transmembrane</keyword>
<dbReference type="InterPro" id="IPR017452">
    <property type="entry name" value="GPCR_Rhodpsn_7TM"/>
</dbReference>
<feature type="transmembrane region" description="Helical" evidence="9">
    <location>
        <begin position="163"/>
        <end position="183"/>
    </location>
</feature>
<protein>
    <recommendedName>
        <fullName evidence="10">G-protein coupled receptors family 1 profile domain-containing protein</fullName>
    </recommendedName>
</protein>
<dbReference type="PANTHER" id="PTHR10489">
    <property type="entry name" value="CELL ADHESION MOLECULE"/>
    <property type="match status" value="1"/>
</dbReference>
<evidence type="ECO:0000256" key="5">
    <source>
        <dbReference type="ARBA" id="ARBA00023136"/>
    </source>
</evidence>
<organism evidence="11 12">
    <name type="scientific">Xenoophorus captivus</name>
    <dbReference type="NCBI Taxonomy" id="1517983"/>
    <lineage>
        <taxon>Eukaryota</taxon>
        <taxon>Metazoa</taxon>
        <taxon>Chordata</taxon>
        <taxon>Craniata</taxon>
        <taxon>Vertebrata</taxon>
        <taxon>Euteleostomi</taxon>
        <taxon>Actinopterygii</taxon>
        <taxon>Neopterygii</taxon>
        <taxon>Teleostei</taxon>
        <taxon>Neoteleostei</taxon>
        <taxon>Acanthomorphata</taxon>
        <taxon>Ovalentaria</taxon>
        <taxon>Atherinomorphae</taxon>
        <taxon>Cyprinodontiformes</taxon>
        <taxon>Goodeidae</taxon>
        <taxon>Xenoophorus</taxon>
    </lineage>
</organism>
<feature type="transmembrane region" description="Helical" evidence="9">
    <location>
        <begin position="87"/>
        <end position="111"/>
    </location>
</feature>
<evidence type="ECO:0000313" key="12">
    <source>
        <dbReference type="Proteomes" id="UP001434883"/>
    </source>
</evidence>
<proteinExistence type="inferred from homology"/>
<evidence type="ECO:0000256" key="6">
    <source>
        <dbReference type="ARBA" id="ARBA00023170"/>
    </source>
</evidence>
<comment type="subcellular location">
    <subcellularLocation>
        <location evidence="1">Membrane</location>
    </subcellularLocation>
</comment>
<feature type="non-terminal residue" evidence="11">
    <location>
        <position position="1"/>
    </location>
</feature>
<keyword evidence="5 9" id="KW-0472">Membrane</keyword>
<dbReference type="Gene3D" id="1.20.1070.10">
    <property type="entry name" value="Rhodopsin 7-helix transmembrane proteins"/>
    <property type="match status" value="1"/>
</dbReference>
<feature type="transmembrane region" description="Helical" evidence="9">
    <location>
        <begin position="246"/>
        <end position="273"/>
    </location>
</feature>
<dbReference type="EMBL" id="JAHRIN010017470">
    <property type="protein sequence ID" value="MEQ2197258.1"/>
    <property type="molecule type" value="Genomic_DNA"/>
</dbReference>
<dbReference type="PANTHER" id="PTHR10489:SF735">
    <property type="entry name" value="C-C CHEMOKINE RECEPTOR TYPE 10"/>
    <property type="match status" value="1"/>
</dbReference>
<keyword evidence="4 8" id="KW-0297">G-protein coupled receptor</keyword>
<dbReference type="PROSITE" id="PS50262">
    <property type="entry name" value="G_PROTEIN_RECEP_F1_2"/>
    <property type="match status" value="1"/>
</dbReference>
<keyword evidence="7 8" id="KW-0807">Transducer</keyword>
<dbReference type="Proteomes" id="UP001434883">
    <property type="component" value="Unassembled WGS sequence"/>
</dbReference>
<dbReference type="PRINTS" id="PR00237">
    <property type="entry name" value="GPCRRHODOPSN"/>
</dbReference>
<dbReference type="PROSITE" id="PS00237">
    <property type="entry name" value="G_PROTEIN_RECEP_F1_1"/>
    <property type="match status" value="1"/>
</dbReference>
<feature type="transmembrane region" description="Helical" evidence="9">
    <location>
        <begin position="293"/>
        <end position="311"/>
    </location>
</feature>
<keyword evidence="3 9" id="KW-1133">Transmembrane helix</keyword>
<gene>
    <name evidence="11" type="ORF">XENOCAPTIV_026588</name>
</gene>
<feature type="domain" description="G-protein coupled receptors family 1 profile" evidence="10">
    <location>
        <begin position="100"/>
        <end position="344"/>
    </location>
</feature>
<evidence type="ECO:0000256" key="9">
    <source>
        <dbReference type="SAM" id="Phobius"/>
    </source>
</evidence>
<accession>A0ABV0QNZ6</accession>